<keyword evidence="2" id="KW-1185">Reference proteome</keyword>
<sequence>MFRSLKKINFCILVFTISFGVPVSGRDSPSIGALNTESIKNKIQAKIGHFRITSLKHGVSILPYIAADNRVTSVLYIKEGNAVRLKLPQTPKVSDFQPGCIDDEKIIFLERLTGGELYLNKIFFSNAKQERKRVFSKLNGITWAGYNCERLVLRRQKEGIDLLEVYSKLDVAEKVAPDVSIELSSLDPGWITSSVYLERESINVLGASAERESWWGIILNYKGEVLKRLKLLEEFSGDVLSVVGAGYGYVGVVKKGFLDRSSTYVFMDEELVVVGRRELDSLYPPLVKDCKDGRYLTAMPSEYNGKPSIDLFAYGNRRGEERFPDMISDGRLVFGEAVVGKVGDVIVLVSGSELEKESSGFVIKDKNFFFSVKFDCGA</sequence>
<gene>
    <name evidence="1" type="ORF">FHS09_004018</name>
</gene>
<evidence type="ECO:0000313" key="2">
    <source>
        <dbReference type="Proteomes" id="UP000535937"/>
    </source>
</evidence>
<reference evidence="1 2" key="1">
    <citation type="submission" date="2020-08" db="EMBL/GenBank/DDBJ databases">
        <title>Genomic Encyclopedia of Type Strains, Phase III (KMG-III): the genomes of soil and plant-associated and newly described type strains.</title>
        <authorList>
            <person name="Whitman W."/>
        </authorList>
    </citation>
    <scope>NUCLEOTIDE SEQUENCE [LARGE SCALE GENOMIC DNA]</scope>
    <source>
        <strain evidence="1 2">CECT 8799</strain>
    </source>
</reference>
<dbReference type="Proteomes" id="UP000535937">
    <property type="component" value="Unassembled WGS sequence"/>
</dbReference>
<dbReference type="RefSeq" id="WP_183463097.1">
    <property type="nucleotide sequence ID" value="NZ_JACHWZ010000025.1"/>
</dbReference>
<dbReference type="EMBL" id="JACHWZ010000025">
    <property type="protein sequence ID" value="MBB3063165.1"/>
    <property type="molecule type" value="Genomic_DNA"/>
</dbReference>
<accession>A0A7W4WF98</accession>
<evidence type="ECO:0000313" key="1">
    <source>
        <dbReference type="EMBL" id="MBB3063165.1"/>
    </source>
</evidence>
<dbReference type="AlphaFoldDB" id="A0A7W4WF98"/>
<organism evidence="1 2">
    <name type="scientific">Microbulbifer rhizosphaerae</name>
    <dbReference type="NCBI Taxonomy" id="1562603"/>
    <lineage>
        <taxon>Bacteria</taxon>
        <taxon>Pseudomonadati</taxon>
        <taxon>Pseudomonadota</taxon>
        <taxon>Gammaproteobacteria</taxon>
        <taxon>Cellvibrionales</taxon>
        <taxon>Microbulbiferaceae</taxon>
        <taxon>Microbulbifer</taxon>
    </lineage>
</organism>
<protein>
    <submittedName>
        <fullName evidence="1">Uncharacterized protein</fullName>
    </submittedName>
</protein>
<comment type="caution">
    <text evidence="1">The sequence shown here is derived from an EMBL/GenBank/DDBJ whole genome shotgun (WGS) entry which is preliminary data.</text>
</comment>
<proteinExistence type="predicted"/>
<name>A0A7W4WF98_9GAMM</name>